<dbReference type="EMBL" id="CP143817">
    <property type="protein sequence ID" value="WVO24792.1"/>
    <property type="molecule type" value="Genomic_DNA"/>
</dbReference>
<proteinExistence type="predicted"/>
<evidence type="ECO:0008006" key="4">
    <source>
        <dbReference type="Google" id="ProtNLM"/>
    </source>
</evidence>
<dbReference type="PANTHER" id="PTHR13304">
    <property type="entry name" value="GLYCOSYLPHOSPHATIDYLINOSITOL ANCHOR ATTACHMENT 1 PROTEIN"/>
    <property type="match status" value="1"/>
</dbReference>
<feature type="transmembrane region" description="Helical" evidence="1">
    <location>
        <begin position="447"/>
        <end position="465"/>
    </location>
</feature>
<feature type="transmembrane region" description="Helical" evidence="1">
    <location>
        <begin position="48"/>
        <end position="69"/>
    </location>
</feature>
<sequence length="564" mass="62535">MSLLARFRRRNLPPPPPDPNSVNYTPEHVALAKTIARRQKLFRIFSRNISKVQAGLTFIAVLWLLALPYEGLWKTTHVDEHALQPAQVAVYFDWANVHKADVYLGELERISMSNSTFTLRTEYLQNAFSAAGLYTGNTTIATYALVTPPRATGMETIIVSANWLSRDGSENLRGIAMLLALGDFLRGQNHWAFDFILVVGEGYQSGLAQFMTQYHSLFPGVIWTGLNIDYPGHSFSHLGVFYEGTNGRLPNQDVINTVSKVAQYTGQVPLRYHNIPDQPLHRIPWLGKYLLAAKHLLHHFAYAALGRASAGHGPLAKYRIDSLTLYCTPATGPHGFHTLGRTLESTLRSFNNLLERLHASYFFYLLPSPNHFIPVGNYLPAAVLLGASLTVGGLDCPAPEQALGYLVLAFGSAAAVFSPLFATTTTIAFSALFAYYPRPRGHAYTSLRSMTLLLYGAFIPTLAMVNFAQSILLASFAHVYLHLYSFLGLDARVRRWARIVVVAATMPPTVLSILKAVGKVDLEEEWQVGGNLGWVGVYVVWVPLWILGVMLMRERGDGDRIDGD</sequence>
<feature type="transmembrane region" description="Helical" evidence="1">
    <location>
        <begin position="534"/>
        <end position="552"/>
    </location>
</feature>
<feature type="transmembrane region" description="Helical" evidence="1">
    <location>
        <begin position="496"/>
        <end position="514"/>
    </location>
</feature>
<dbReference type="InterPro" id="IPR007246">
    <property type="entry name" value="Gaa1"/>
</dbReference>
<keyword evidence="1" id="KW-0472">Membrane</keyword>
<evidence type="ECO:0000313" key="2">
    <source>
        <dbReference type="EMBL" id="WVO24792.1"/>
    </source>
</evidence>
<dbReference type="PANTHER" id="PTHR13304:SF0">
    <property type="entry name" value="GLYCOSYLPHOSPHATIDYLINOSITOL ANCHOR ATTACHMENT 1 PROTEIN"/>
    <property type="match status" value="1"/>
</dbReference>
<keyword evidence="1" id="KW-1133">Transmembrane helix</keyword>
<organism evidence="2 3">
    <name type="scientific">Cryptococcus decagattii</name>
    <dbReference type="NCBI Taxonomy" id="1859122"/>
    <lineage>
        <taxon>Eukaryota</taxon>
        <taxon>Fungi</taxon>
        <taxon>Dikarya</taxon>
        <taxon>Basidiomycota</taxon>
        <taxon>Agaricomycotina</taxon>
        <taxon>Tremellomycetes</taxon>
        <taxon>Tremellales</taxon>
        <taxon>Cryptococcaceae</taxon>
        <taxon>Cryptococcus</taxon>
        <taxon>Cryptococcus gattii species complex</taxon>
    </lineage>
</organism>
<protein>
    <recommendedName>
        <fullName evidence="4">Glycosylphosphatidylinositol transamidase</fullName>
    </recommendedName>
</protein>
<gene>
    <name evidence="2" type="ORF">IAS62_006169</name>
</gene>
<evidence type="ECO:0000313" key="3">
    <source>
        <dbReference type="Proteomes" id="UP001432216"/>
    </source>
</evidence>
<name>A0ABZ2B2B1_9TREE</name>
<evidence type="ECO:0000256" key="1">
    <source>
        <dbReference type="SAM" id="Phobius"/>
    </source>
</evidence>
<dbReference type="RefSeq" id="XP_064724031.1">
    <property type="nucleotide sequence ID" value="XM_064867959.1"/>
</dbReference>
<accession>A0ABZ2B2B1</accession>
<dbReference type="Pfam" id="PF04114">
    <property type="entry name" value="Gaa1"/>
    <property type="match status" value="1"/>
</dbReference>
<dbReference type="GeneID" id="89992938"/>
<dbReference type="Proteomes" id="UP001432216">
    <property type="component" value="Chromosome 12"/>
</dbReference>
<keyword evidence="3" id="KW-1185">Reference proteome</keyword>
<feature type="transmembrane region" description="Helical" evidence="1">
    <location>
        <begin position="402"/>
        <end position="435"/>
    </location>
</feature>
<reference evidence="2 3" key="1">
    <citation type="submission" date="2024-01" db="EMBL/GenBank/DDBJ databases">
        <title>Comparative genomics of Cryptococcus and Kwoniella reveals pathogenesis evolution and contrasting modes of karyotype evolution via chromosome fusion or intercentromeric recombination.</title>
        <authorList>
            <person name="Coelho M.A."/>
            <person name="David-Palma M."/>
            <person name="Shea T."/>
            <person name="Bowers K."/>
            <person name="McGinley-Smith S."/>
            <person name="Mohammad A.W."/>
            <person name="Gnirke A."/>
            <person name="Yurkov A.M."/>
            <person name="Nowrousian M."/>
            <person name="Sun S."/>
            <person name="Cuomo C.A."/>
            <person name="Heitman J."/>
        </authorList>
    </citation>
    <scope>NUCLEOTIDE SEQUENCE [LARGE SCALE GENOMIC DNA]</scope>
    <source>
        <strain evidence="2 3">7685027</strain>
    </source>
</reference>
<keyword evidence="1" id="KW-0812">Transmembrane</keyword>